<comment type="caution">
    <text evidence="8">The sequence shown here is derived from an EMBL/GenBank/DDBJ whole genome shotgun (WGS) entry which is preliminary data.</text>
</comment>
<evidence type="ECO:0000256" key="2">
    <source>
        <dbReference type="ARBA" id="ARBA00008108"/>
    </source>
</evidence>
<comment type="subcellular location">
    <subcellularLocation>
        <location evidence="1">Membrane</location>
    </subcellularLocation>
</comment>
<keyword evidence="6" id="KW-0472">Membrane</keyword>
<evidence type="ECO:0000256" key="6">
    <source>
        <dbReference type="ARBA" id="ARBA00023136"/>
    </source>
</evidence>
<evidence type="ECO:0000256" key="1">
    <source>
        <dbReference type="ARBA" id="ARBA00004370"/>
    </source>
</evidence>
<dbReference type="InterPro" id="IPR019394">
    <property type="entry name" value="TEX28/TMCC"/>
</dbReference>
<name>A0ABU7BIW6_9TELE</name>
<dbReference type="Proteomes" id="UP001345963">
    <property type="component" value="Unassembled WGS sequence"/>
</dbReference>
<accession>A0ABU7BIW6</accession>
<dbReference type="Pfam" id="PF10267">
    <property type="entry name" value="Tmemb_cc2"/>
    <property type="match status" value="1"/>
</dbReference>
<comment type="similarity">
    <text evidence="2">Belongs to the TEX28 family.</text>
</comment>
<keyword evidence="5" id="KW-0175">Coiled coil</keyword>
<gene>
    <name evidence="8" type="ORF">ATANTOWER_031081</name>
</gene>
<keyword evidence="9" id="KW-1185">Reference proteome</keyword>
<evidence type="ECO:0000313" key="8">
    <source>
        <dbReference type="EMBL" id="MED6250572.1"/>
    </source>
</evidence>
<proteinExistence type="inferred from homology"/>
<evidence type="ECO:0000256" key="5">
    <source>
        <dbReference type="ARBA" id="ARBA00023054"/>
    </source>
</evidence>
<sequence length="265" mass="31073">MSRLKPVSQRDMDEVCENEDGSQMCSSSVCADTFQSSQTQSSDSDRSTAFKEDEYPGLDAVIYEIQEVRKIQKNLEKCLQALQTTYHQHHIMIHQALEEEKSRWNLLEQKLIDQTELNQRETEDLKEEITSTKEMIEYQSKDRIKEFFVELETCQNHLLRLELQQQQQLFLRAPEVSQIFQMKLQQQVVQLEQLENPTGKALLGKWFIGLPVEDFSRITRSEPSSKYEELFPEQFVSFCFGSSHGSNRRKTVKAFYHSCFPKVLI</sequence>
<feature type="region of interest" description="Disordered" evidence="7">
    <location>
        <begin position="1"/>
        <end position="23"/>
    </location>
</feature>
<keyword evidence="3" id="KW-0812">Transmembrane</keyword>
<protein>
    <submittedName>
        <fullName evidence="8">Uncharacterized protein</fullName>
    </submittedName>
</protein>
<evidence type="ECO:0000313" key="9">
    <source>
        <dbReference type="Proteomes" id="UP001345963"/>
    </source>
</evidence>
<dbReference type="PANTHER" id="PTHR17613:SF14">
    <property type="entry name" value="DEMENTIN, ISOFORM H"/>
    <property type="match status" value="1"/>
</dbReference>
<dbReference type="PANTHER" id="PTHR17613">
    <property type="entry name" value="CEREBRAL PROTEIN-11-RELATED"/>
    <property type="match status" value="1"/>
</dbReference>
<keyword evidence="4" id="KW-1133">Transmembrane helix</keyword>
<evidence type="ECO:0000256" key="7">
    <source>
        <dbReference type="SAM" id="MobiDB-lite"/>
    </source>
</evidence>
<evidence type="ECO:0000256" key="4">
    <source>
        <dbReference type="ARBA" id="ARBA00022989"/>
    </source>
</evidence>
<organism evidence="8 9">
    <name type="scientific">Ataeniobius toweri</name>
    <dbReference type="NCBI Taxonomy" id="208326"/>
    <lineage>
        <taxon>Eukaryota</taxon>
        <taxon>Metazoa</taxon>
        <taxon>Chordata</taxon>
        <taxon>Craniata</taxon>
        <taxon>Vertebrata</taxon>
        <taxon>Euteleostomi</taxon>
        <taxon>Actinopterygii</taxon>
        <taxon>Neopterygii</taxon>
        <taxon>Teleostei</taxon>
        <taxon>Neoteleostei</taxon>
        <taxon>Acanthomorphata</taxon>
        <taxon>Ovalentaria</taxon>
        <taxon>Atherinomorphae</taxon>
        <taxon>Cyprinodontiformes</taxon>
        <taxon>Goodeidae</taxon>
        <taxon>Ataeniobius</taxon>
    </lineage>
</organism>
<dbReference type="EMBL" id="JAHUTI010059094">
    <property type="protein sequence ID" value="MED6250572.1"/>
    <property type="molecule type" value="Genomic_DNA"/>
</dbReference>
<evidence type="ECO:0000256" key="3">
    <source>
        <dbReference type="ARBA" id="ARBA00022692"/>
    </source>
</evidence>
<reference evidence="8 9" key="1">
    <citation type="submission" date="2021-07" db="EMBL/GenBank/DDBJ databases">
        <authorList>
            <person name="Palmer J.M."/>
        </authorList>
    </citation>
    <scope>NUCLEOTIDE SEQUENCE [LARGE SCALE GENOMIC DNA]</scope>
    <source>
        <strain evidence="8 9">AT_MEX2019</strain>
        <tissue evidence="8">Muscle</tissue>
    </source>
</reference>